<name>A0A2N9GYH1_FAGSY</name>
<evidence type="ECO:0000256" key="2">
    <source>
        <dbReference type="SAM" id="Phobius"/>
    </source>
</evidence>
<dbReference type="PANTHER" id="PTHR24177">
    <property type="entry name" value="CASKIN"/>
    <property type="match status" value="1"/>
</dbReference>
<dbReference type="PANTHER" id="PTHR24177:SF434">
    <property type="entry name" value="PGG DOMAIN-CONTAINING PROTEIN"/>
    <property type="match status" value="1"/>
</dbReference>
<keyword evidence="2" id="KW-0812">Transmembrane</keyword>
<reference evidence="3" key="1">
    <citation type="submission" date="2018-02" db="EMBL/GenBank/DDBJ databases">
        <authorList>
            <person name="Cohen D.B."/>
            <person name="Kent A.D."/>
        </authorList>
    </citation>
    <scope>NUCLEOTIDE SEQUENCE</scope>
</reference>
<dbReference type="SUPFAM" id="SSF48403">
    <property type="entry name" value="Ankyrin repeat"/>
    <property type="match status" value="1"/>
</dbReference>
<sequence>MATKEVNSYHVEEFPHIDEADRKDCTRLYLAALKGSWESVEKMSKIQREINITKETTLHIAAGANKEEFVKQLLIKMKDDKLEALNTKGNTALCYAAATGNVNIAKLMLNQNKDLANVGSVKPLFMAALLGHTEMVKFLSPKTKITKWDITEQVELFVTYASVGMYEQALEMVKADSSLAFKKNNQGKTALHVLAPKPSAFDSGSQPGILRRCINSWRTVKQDQNSKQTEAHQLVKKICAHAYKDDVENLTVNEDISEILFVAAKVGNVEFLVELIRTNVDLIWEMDEQKRTIFHIAVEERHKSIFNIMVNDIGSIKGILLDSKTEDGNNLLHLAAKLAPEHKLNAISGAALQMQQELLWFEEVQKVVRPSFKEMKNKEEQTPDVLFAKQHEGLRKDGEKWMRKAATSSMIIATLIGGIMFIGQLIFSGQPADGSDLPIVPALCSSHVNVYYTSMQWLVQCN</sequence>
<organism evidence="3">
    <name type="scientific">Fagus sylvatica</name>
    <name type="common">Beechnut</name>
    <dbReference type="NCBI Taxonomy" id="28930"/>
    <lineage>
        <taxon>Eukaryota</taxon>
        <taxon>Viridiplantae</taxon>
        <taxon>Streptophyta</taxon>
        <taxon>Embryophyta</taxon>
        <taxon>Tracheophyta</taxon>
        <taxon>Spermatophyta</taxon>
        <taxon>Magnoliopsida</taxon>
        <taxon>eudicotyledons</taxon>
        <taxon>Gunneridae</taxon>
        <taxon>Pentapetalae</taxon>
        <taxon>rosids</taxon>
        <taxon>fabids</taxon>
        <taxon>Fagales</taxon>
        <taxon>Fagaceae</taxon>
        <taxon>Fagus</taxon>
    </lineage>
</organism>
<proteinExistence type="predicted"/>
<keyword evidence="2" id="KW-1133">Transmembrane helix</keyword>
<dbReference type="Pfam" id="PF12796">
    <property type="entry name" value="Ank_2"/>
    <property type="match status" value="1"/>
</dbReference>
<feature type="transmembrane region" description="Helical" evidence="2">
    <location>
        <begin position="405"/>
        <end position="427"/>
    </location>
</feature>
<keyword evidence="1" id="KW-0040">ANK repeat</keyword>
<dbReference type="AlphaFoldDB" id="A0A2N9GYH1"/>
<evidence type="ECO:0000256" key="1">
    <source>
        <dbReference type="PROSITE-ProRule" id="PRU00023"/>
    </source>
</evidence>
<dbReference type="InterPro" id="IPR036770">
    <property type="entry name" value="Ankyrin_rpt-contain_sf"/>
</dbReference>
<dbReference type="PROSITE" id="PS50297">
    <property type="entry name" value="ANK_REP_REGION"/>
    <property type="match status" value="1"/>
</dbReference>
<dbReference type="SMART" id="SM00248">
    <property type="entry name" value="ANK"/>
    <property type="match status" value="6"/>
</dbReference>
<dbReference type="GO" id="GO:0016020">
    <property type="term" value="C:membrane"/>
    <property type="evidence" value="ECO:0007669"/>
    <property type="project" value="TreeGrafter"/>
</dbReference>
<dbReference type="Gene3D" id="1.25.40.20">
    <property type="entry name" value="Ankyrin repeat-containing domain"/>
    <property type="match status" value="2"/>
</dbReference>
<accession>A0A2N9GYH1</accession>
<gene>
    <name evidence="3" type="ORF">FSB_LOCUS32480</name>
</gene>
<keyword evidence="2" id="KW-0472">Membrane</keyword>
<dbReference type="InterPro" id="IPR002110">
    <property type="entry name" value="Ankyrin_rpt"/>
</dbReference>
<dbReference type="EMBL" id="OIVN01002557">
    <property type="protein sequence ID" value="SPD04598.1"/>
    <property type="molecule type" value="Genomic_DNA"/>
</dbReference>
<protein>
    <submittedName>
        <fullName evidence="3">Uncharacterized protein</fullName>
    </submittedName>
</protein>
<dbReference type="PROSITE" id="PS50088">
    <property type="entry name" value="ANK_REPEAT"/>
    <property type="match status" value="1"/>
</dbReference>
<evidence type="ECO:0000313" key="3">
    <source>
        <dbReference type="EMBL" id="SPD04598.1"/>
    </source>
</evidence>
<feature type="repeat" description="ANK" evidence="1">
    <location>
        <begin position="88"/>
        <end position="120"/>
    </location>
</feature>